<proteinExistence type="predicted"/>
<reference evidence="2 3" key="1">
    <citation type="journal article" date="2018" name="PLoS ONE">
        <title>The draft genome of Kipferlia bialata reveals reductive genome evolution in fornicate parasites.</title>
        <authorList>
            <person name="Tanifuji G."/>
            <person name="Takabayashi S."/>
            <person name="Kume K."/>
            <person name="Takagi M."/>
            <person name="Nakayama T."/>
            <person name="Kamikawa R."/>
            <person name="Inagaki Y."/>
            <person name="Hashimoto T."/>
        </authorList>
    </citation>
    <scope>NUCLEOTIDE SEQUENCE [LARGE SCALE GENOMIC DNA]</scope>
    <source>
        <strain evidence="2">NY0173</strain>
    </source>
</reference>
<feature type="compositionally biased region" description="Acidic residues" evidence="1">
    <location>
        <begin position="7"/>
        <end position="17"/>
    </location>
</feature>
<accession>A0A391P355</accession>
<gene>
    <name evidence="2" type="ORF">KIPB_006337</name>
</gene>
<organism evidence="2 3">
    <name type="scientific">Kipferlia bialata</name>
    <dbReference type="NCBI Taxonomy" id="797122"/>
    <lineage>
        <taxon>Eukaryota</taxon>
        <taxon>Metamonada</taxon>
        <taxon>Carpediemonas-like organisms</taxon>
        <taxon>Kipferlia</taxon>
    </lineage>
</organism>
<feature type="non-terminal residue" evidence="2">
    <location>
        <position position="76"/>
    </location>
</feature>
<dbReference type="Proteomes" id="UP000265618">
    <property type="component" value="Unassembled WGS sequence"/>
</dbReference>
<keyword evidence="3" id="KW-1185">Reference proteome</keyword>
<evidence type="ECO:0000256" key="1">
    <source>
        <dbReference type="SAM" id="MobiDB-lite"/>
    </source>
</evidence>
<comment type="caution">
    <text evidence="2">The sequence shown here is derived from an EMBL/GenBank/DDBJ whole genome shotgun (WGS) entry which is preliminary data.</text>
</comment>
<dbReference type="EMBL" id="BDIP01001619">
    <property type="protein sequence ID" value="GCA62872.1"/>
    <property type="molecule type" value="Genomic_DNA"/>
</dbReference>
<feature type="compositionally biased region" description="Basic and acidic residues" evidence="1">
    <location>
        <begin position="32"/>
        <end position="46"/>
    </location>
</feature>
<dbReference type="AlphaFoldDB" id="A0A391P355"/>
<evidence type="ECO:0000313" key="2">
    <source>
        <dbReference type="EMBL" id="GCA62872.1"/>
    </source>
</evidence>
<name>A0A391P355_9EUKA</name>
<evidence type="ECO:0000313" key="3">
    <source>
        <dbReference type="Proteomes" id="UP000265618"/>
    </source>
</evidence>
<protein>
    <submittedName>
        <fullName evidence="2">Uncharacterized protein</fullName>
    </submittedName>
</protein>
<sequence>MRRVLIDQEDSSSEDETLVAGERVGMNVEETDYARSDRDSDSDTDSRCATPTQISTTLISSASAVRPGLLIHSSSE</sequence>
<feature type="region of interest" description="Disordered" evidence="1">
    <location>
        <begin position="1"/>
        <end position="54"/>
    </location>
</feature>